<evidence type="ECO:0000313" key="2">
    <source>
        <dbReference type="Proteomes" id="UP001596405"/>
    </source>
</evidence>
<organism evidence="1 2">
    <name type="scientific">Rufibacter roseus</name>
    <dbReference type="NCBI Taxonomy" id="1567108"/>
    <lineage>
        <taxon>Bacteria</taxon>
        <taxon>Pseudomonadati</taxon>
        <taxon>Bacteroidota</taxon>
        <taxon>Cytophagia</taxon>
        <taxon>Cytophagales</taxon>
        <taxon>Hymenobacteraceae</taxon>
        <taxon>Rufibacter</taxon>
    </lineage>
</organism>
<dbReference type="Proteomes" id="UP001596405">
    <property type="component" value="Unassembled WGS sequence"/>
</dbReference>
<proteinExistence type="predicted"/>
<sequence length="380" mass="39704">MTAEEIQALKDSIAAKLVSGLGGGTDVAKIREAVLLAVDGIAPKLAGTGKFKGIWAAGAMLADTFWVYGNIIWRTKQDFNSAVAPTANNAYWEKVLEDTSNGGGTWGTISGLIEDQTDLTEYVKAEISTAIQGIEIPEPPEGYEWVSTIGVVIEESDNGGEVQLSAGVIKKPDGAETTIQPSNHQYSNTSLGMKRRDLYFLASANLAINVILGDPANSNSAMETPVLPPGGIFVTYVDISDGSIPPSTPAPADLSGYVKFADLTQTLGTASDKAPSEKAVSDAVSVTNTAVGNINGGYPLKFDKKQIISATVIGASTFTIDTTGLKPGTPILLVLDMTSGAGVAIGAGATKKAGDFLQHGINYVELFAVSATNIFYEIYQ</sequence>
<evidence type="ECO:0008006" key="3">
    <source>
        <dbReference type="Google" id="ProtNLM"/>
    </source>
</evidence>
<evidence type="ECO:0000313" key="1">
    <source>
        <dbReference type="EMBL" id="MFC6999577.1"/>
    </source>
</evidence>
<accession>A0ABW2DP22</accession>
<gene>
    <name evidence="1" type="ORF">ACFQHR_18215</name>
</gene>
<name>A0ABW2DP22_9BACT</name>
<protein>
    <recommendedName>
        <fullName evidence="3">Tail fiber protein</fullName>
    </recommendedName>
</protein>
<dbReference type="RefSeq" id="WP_066621160.1">
    <property type="nucleotide sequence ID" value="NZ_JBHSYQ010000016.1"/>
</dbReference>
<reference evidence="2" key="1">
    <citation type="journal article" date="2019" name="Int. J. Syst. Evol. Microbiol.">
        <title>The Global Catalogue of Microorganisms (GCM) 10K type strain sequencing project: providing services to taxonomists for standard genome sequencing and annotation.</title>
        <authorList>
            <consortium name="The Broad Institute Genomics Platform"/>
            <consortium name="The Broad Institute Genome Sequencing Center for Infectious Disease"/>
            <person name="Wu L."/>
            <person name="Ma J."/>
        </authorList>
    </citation>
    <scope>NUCLEOTIDE SEQUENCE [LARGE SCALE GENOMIC DNA]</scope>
    <source>
        <strain evidence="2">CGMCC 4.7393</strain>
    </source>
</reference>
<keyword evidence="2" id="KW-1185">Reference proteome</keyword>
<dbReference type="EMBL" id="JBHSYQ010000016">
    <property type="protein sequence ID" value="MFC6999577.1"/>
    <property type="molecule type" value="Genomic_DNA"/>
</dbReference>
<comment type="caution">
    <text evidence="1">The sequence shown here is derived from an EMBL/GenBank/DDBJ whole genome shotgun (WGS) entry which is preliminary data.</text>
</comment>